<dbReference type="Gene3D" id="1.20.1270.350">
    <property type="entry name" value="Dedicator of cytokinesis N-terminal subdomain"/>
    <property type="match status" value="1"/>
</dbReference>
<dbReference type="Pfam" id="PF14429">
    <property type="entry name" value="DOCK-C2"/>
    <property type="match status" value="1"/>
</dbReference>
<dbReference type="InterPro" id="IPR026791">
    <property type="entry name" value="DOCK"/>
</dbReference>
<feature type="region of interest" description="Disordered" evidence="6">
    <location>
        <begin position="1563"/>
        <end position="1592"/>
    </location>
</feature>
<name>A0A0L6UWY5_9BASI</name>
<dbReference type="Gene3D" id="2.60.40.150">
    <property type="entry name" value="C2 domain"/>
    <property type="match status" value="1"/>
</dbReference>
<evidence type="ECO:0000256" key="1">
    <source>
        <dbReference type="ARBA" id="ARBA00004496"/>
    </source>
</evidence>
<dbReference type="VEuPathDB" id="FungiDB:VP01_360g3"/>
<evidence type="ECO:0000256" key="5">
    <source>
        <dbReference type="PROSITE-ProRule" id="PRU00983"/>
    </source>
</evidence>
<feature type="region of interest" description="Disordered" evidence="6">
    <location>
        <begin position="1443"/>
        <end position="1470"/>
    </location>
</feature>
<feature type="region of interest" description="Disordered" evidence="6">
    <location>
        <begin position="243"/>
        <end position="277"/>
    </location>
</feature>
<dbReference type="GO" id="GO:0031267">
    <property type="term" value="F:small GTPase binding"/>
    <property type="evidence" value="ECO:0007669"/>
    <property type="project" value="TreeGrafter"/>
</dbReference>
<dbReference type="CDD" id="cd08679">
    <property type="entry name" value="C2_DOCK180_related"/>
    <property type="match status" value="1"/>
</dbReference>
<dbReference type="OrthoDB" id="18896at2759"/>
<dbReference type="InterPro" id="IPR032376">
    <property type="entry name" value="DOCK_N"/>
</dbReference>
<dbReference type="GO" id="GO:0005085">
    <property type="term" value="F:guanyl-nucleotide exchange factor activity"/>
    <property type="evidence" value="ECO:0007669"/>
    <property type="project" value="UniProtKB-KW"/>
</dbReference>
<dbReference type="SUPFAM" id="SSF48371">
    <property type="entry name" value="ARM repeat"/>
    <property type="match status" value="1"/>
</dbReference>
<dbReference type="InterPro" id="IPR027357">
    <property type="entry name" value="DOCKER_dom"/>
</dbReference>
<feature type="compositionally biased region" description="Polar residues" evidence="6">
    <location>
        <begin position="1450"/>
        <end position="1470"/>
    </location>
</feature>
<dbReference type="GO" id="GO:0005737">
    <property type="term" value="C:cytoplasm"/>
    <property type="evidence" value="ECO:0007669"/>
    <property type="project" value="UniProtKB-SubCell"/>
</dbReference>
<evidence type="ECO:0000256" key="4">
    <source>
        <dbReference type="ARBA" id="ARBA00022658"/>
    </source>
</evidence>
<feature type="compositionally biased region" description="Basic and acidic residues" evidence="6">
    <location>
        <begin position="1572"/>
        <end position="1592"/>
    </location>
</feature>
<keyword evidence="3" id="KW-0597">Phosphoprotein</keyword>
<dbReference type="Gene3D" id="1.25.40.410">
    <property type="match status" value="1"/>
</dbReference>
<keyword evidence="10" id="KW-1185">Reference proteome</keyword>
<dbReference type="GO" id="GO:0005886">
    <property type="term" value="C:plasma membrane"/>
    <property type="evidence" value="ECO:0007669"/>
    <property type="project" value="TreeGrafter"/>
</dbReference>
<evidence type="ECO:0000313" key="10">
    <source>
        <dbReference type="Proteomes" id="UP000037035"/>
    </source>
</evidence>
<dbReference type="Pfam" id="PF23554">
    <property type="entry name" value="TPR_DOCK"/>
    <property type="match status" value="2"/>
</dbReference>
<dbReference type="InterPro" id="IPR042455">
    <property type="entry name" value="DOCK_N_sub1"/>
</dbReference>
<evidence type="ECO:0000256" key="6">
    <source>
        <dbReference type="SAM" id="MobiDB-lite"/>
    </source>
</evidence>
<gene>
    <name evidence="9" type="ORF">VP01_360g3</name>
</gene>
<feature type="domain" description="C2 DOCK-type" evidence="7">
    <location>
        <begin position="846"/>
        <end position="1039"/>
    </location>
</feature>
<protein>
    <submittedName>
        <fullName evidence="9">Uncharacterized protein</fullName>
    </submittedName>
</protein>
<dbReference type="PROSITE" id="PS51651">
    <property type="entry name" value="DOCKER"/>
    <property type="match status" value="1"/>
</dbReference>
<evidence type="ECO:0000256" key="3">
    <source>
        <dbReference type="ARBA" id="ARBA00022553"/>
    </source>
</evidence>
<dbReference type="InterPro" id="IPR027007">
    <property type="entry name" value="C2_DOCK-type_domain"/>
</dbReference>
<dbReference type="PANTHER" id="PTHR45653:SF10">
    <property type="entry name" value="MYOBLAST CITY, ISOFORM B"/>
    <property type="match status" value="1"/>
</dbReference>
<dbReference type="InterPro" id="IPR046773">
    <property type="entry name" value="DOCKER_Lobe_C"/>
</dbReference>
<dbReference type="EMBL" id="LAVV01008624">
    <property type="protein sequence ID" value="KNZ52340.1"/>
    <property type="molecule type" value="Genomic_DNA"/>
</dbReference>
<keyword evidence="4" id="KW-0344">Guanine-nucleotide releasing factor</keyword>
<evidence type="ECO:0000259" key="7">
    <source>
        <dbReference type="PROSITE" id="PS51650"/>
    </source>
</evidence>
<dbReference type="PROSITE" id="PS51650">
    <property type="entry name" value="C2_DOCK"/>
    <property type="match status" value="1"/>
</dbReference>
<comment type="caution">
    <text evidence="9">The sequence shown here is derived from an EMBL/GenBank/DDBJ whole genome shotgun (WGS) entry which is preliminary data.</text>
</comment>
<proteinExistence type="inferred from homology"/>
<feature type="region of interest" description="Disordered" evidence="6">
    <location>
        <begin position="1666"/>
        <end position="1695"/>
    </location>
</feature>
<evidence type="ECO:0000259" key="8">
    <source>
        <dbReference type="PROSITE" id="PS51651"/>
    </source>
</evidence>
<feature type="domain" description="DOCKER" evidence="8">
    <location>
        <begin position="1873"/>
        <end position="2314"/>
    </location>
</feature>
<sequence length="2417" mass="271927">MNLLHQNNEQLSKNTLEQSDHQLLSFSGRWVPLPKILYGTTIYPFNPIQIDPRKVDIKGKAKMGSLEEPHLLKESSEKPPLLIPANPNQVALDVGDECYVFEQYLPASHPIDPSSIWYRGYVVTVSHQPSALSNLPVSQLYQSDLQPFHSSVDDNLSHPPAHLADEPQVFLGIFPASHLQIREHLDDSSPRSESCLAQIRAASSAHLHSIQTQQNNTHVLRSFSKDMGPMEPLPEEDESDLITTPLNQFNPSLKPSDRPDNEKLSTPLPALKAGDETVSGRDEPLIDEIACALREWYTLLFVHLHRRRYQLFHLMKSQIEALHMGRRQLLAQTLSTEEAAKLRRDLVNRLVYGNYIQHLDIIVRHPDYGALVDSEVEIEAVDSRSWMSIIRMYVYQVKLAYLSPALNSPTGAQTVLHLAESTGSNALLTISANNQSKLCEPNQIPLNAHLPSLRNNQPNGANSADMLTPPHGTRPLNSIGYGYRPKFYHMMLEIKSFLSSPCAEGEMMELYFSLYNKSEGRFLTEEFCVILNHLGLPHTSTPNQSRHLQRMSTSFVNNTGGGEGHPSAGQDLKADPNNLISPRTMFKDISPHDVQDSIFLVCRLVKNGAMKTATGQFNHTTSTHSIQETSHTANAGASGYEADFNSLRNSFDMTISETPTLKRQGLPTEYNGMTFTSPKSGSQSVRRPYGCAVVELAQFSSQNNQMLLGNTPNSSGMSRLFTQTGTATAPSNVFEPPISRYTMNIFSPVSEASFPTLHEDIIASRTKEFFGSGSLASAGPATSSNSAKNLQSPQIPGPKNESIEIQMRTYYGDTSTILKENSSMLSDVPVTSRLGFPDVVYPDDSRNEIYIKLWSGDFSNFSVGPSKIISSSGSGKNIEVTAELRTHTGHVVERVISRGSGEPKVTRYNSMVYRNNQTPTWGELMKLDISSETIEICHLFFTFRNRQDKTHRNNTGQAQSDKPFAFTYLPLFSANRTFIPDGEHSLVLFKYDEQSAMPEVYCRVRSTLVPGQAIPEITPALSKLLIPLKDSFVVRSFLCSTLHTQDEVLLRLMEWYTLLDNPDDLRQTLTKLKFASEVEICKFLRNIFDALFGVLVSRANVDTKEYEELVFNALVTLLGIVFDRRFTNFKPVVDLYIDHHFSSTAASTHLLQSFQNLLNNPTSPENAHPLRCSIKVWGYLMRFIVRSRELQRIKELSAPSSGLMNDAVESKFKVDISTLLSRINNLMTTDSSSIIGTQTLAVQHFASLMTELAKVFSPLELLEKANAFCESIKVTKGKIVMWKLLLQEHIVMSPIFDHTEGRLQLVPKLTTWVKPHLGEFEDYLMFKTQDNDVVKHSARVTWLEGIRIAVAVIAVALDKLHEVLIDPAICNNPGSLAQEHDNIEYLLGLLPKLLESFREFESPANLEIVQRLGTTASVISSVPIVFPATYPFSLLNSLPPKPNLHLNSPTANPNDPNNNSYGGQQSSPPTVQNALGEIAVVMITMIMLAPTRMLENHLELMLEVEGKTNFGKFLSKTFKAFYSILKNVSFPSNWLNINVVSHKAILKLLEVVSKILQREFIPPTTRQQQGQAKEEVNRKRSGQLRDEPTTSEEERFDSNLWSDFFVLNHGLLSSKLLIIEEYPPQKRRVIWKLAGDIRDEGSKIFRTAWESIGDFAISIGTNNDLQSDHAHNRTSSLNQNSNANDEQPHPQPQVSQVTRCGGYQVQFVPGFIEPLLELCLSHHDELRSNAVIVLYSVIVSEFNLNRDFTVIADEIIDKLDNLLGSSQDETLTNQVDDMSRASFVGQLKILFDQTPIVEGLSDDQQRGIEPELKAQIDVFLESLSQFLDLLLSIRNLPPGDEFIDDRVIGTLKLMSVKLIKSSSPSTKKKNQFIRNIGRSGIYIHYVHKLVNFHAAHGNFVEAGLALRLHADLHEWDLHSIVEAMPELSLPKQTAFARKETLYFRIIDFLSRGKAWESGIQICKELQEQYEHVSFDYERLSEVLAHQSSLYLKIVKTDRYFSEYFRVAFYGQGFPPRVQNRQFVYRGYEYVLYQWEKYAAFCDRMHNKHPNARIIQSDSISADELAYAEGQYLQITRVIAEPDRTTIVFKNPEVSSSVVSYYEHNATNTFSHSKPFNKDNVDASDTVRMWVEKSECNQKKIGDEMRLMIHTNLTAFLVCEDVFPTVLKRSEILEIRVLEISPIENAIMITEQKTRELESLHRRYLALTKTSHAKLNTNPLSMALNSIVDTPAKTGIPAFRNAFLNPAYLEEHPNQHHPVKMLRQAIDYQTTVINASLQLHQYLCPLEMKAFHATLHKFLVKNFAEEIERLPLPTSLNSELFGDVALEAESTQGGHLQKPEQNGGYSISRNNSVARRYHSLAGSGSHQLDKRASLGGISSSIQSQSQQGYNLTPSSSSMNPSSSLHRAPPFGHQNTSSP</sequence>
<dbReference type="Gene3D" id="1.20.58.740">
    <property type="match status" value="1"/>
</dbReference>
<dbReference type="Proteomes" id="UP000037035">
    <property type="component" value="Unassembled WGS sequence"/>
</dbReference>
<dbReference type="InterPro" id="IPR016024">
    <property type="entry name" value="ARM-type_fold"/>
</dbReference>
<dbReference type="GO" id="GO:0007264">
    <property type="term" value="P:small GTPase-mediated signal transduction"/>
    <property type="evidence" value="ECO:0007669"/>
    <property type="project" value="InterPro"/>
</dbReference>
<organism evidence="9 10">
    <name type="scientific">Puccinia sorghi</name>
    <dbReference type="NCBI Taxonomy" id="27349"/>
    <lineage>
        <taxon>Eukaryota</taxon>
        <taxon>Fungi</taxon>
        <taxon>Dikarya</taxon>
        <taxon>Basidiomycota</taxon>
        <taxon>Pucciniomycotina</taxon>
        <taxon>Pucciniomycetes</taxon>
        <taxon>Pucciniales</taxon>
        <taxon>Pucciniaceae</taxon>
        <taxon>Puccinia</taxon>
    </lineage>
</organism>
<dbReference type="PANTHER" id="PTHR45653">
    <property type="entry name" value="DEDICATOR OF CYTOKINESIS"/>
    <property type="match status" value="1"/>
</dbReference>
<dbReference type="Pfam" id="PF20421">
    <property type="entry name" value="DHR-2_Lobe_C"/>
    <property type="match status" value="1"/>
</dbReference>
<keyword evidence="2" id="KW-0963">Cytoplasm</keyword>
<accession>A0A0L6UWY5</accession>
<feature type="region of interest" description="Disordered" evidence="6">
    <location>
        <begin position="774"/>
        <end position="799"/>
    </location>
</feature>
<feature type="compositionally biased region" description="Polar residues" evidence="6">
    <location>
        <begin position="243"/>
        <end position="253"/>
    </location>
</feature>
<feature type="compositionally biased region" description="Polar residues" evidence="6">
    <location>
        <begin position="1673"/>
        <end position="1685"/>
    </location>
</feature>
<evidence type="ECO:0000313" key="9">
    <source>
        <dbReference type="EMBL" id="KNZ52340.1"/>
    </source>
</evidence>
<dbReference type="InterPro" id="IPR035892">
    <property type="entry name" value="C2_domain_sf"/>
</dbReference>
<dbReference type="STRING" id="27349.A0A0L6UWY5"/>
<dbReference type="Pfam" id="PF16172">
    <property type="entry name" value="DOCK_N"/>
    <property type="match status" value="2"/>
</dbReference>
<feature type="region of interest" description="Disordered" evidence="6">
    <location>
        <begin position="2378"/>
        <end position="2417"/>
    </location>
</feature>
<dbReference type="InterPro" id="IPR046769">
    <property type="entry name" value="DOCKER_Lobe_A"/>
</dbReference>
<dbReference type="InterPro" id="IPR043161">
    <property type="entry name" value="DOCK_C_lobe_A"/>
</dbReference>
<reference evidence="9 10" key="1">
    <citation type="submission" date="2015-08" db="EMBL/GenBank/DDBJ databases">
        <title>Next Generation Sequencing and Analysis of the Genome of Puccinia sorghi L Schw, the Causal Agent of Maize Common Rust.</title>
        <authorList>
            <person name="Rochi L."/>
            <person name="Burguener G."/>
            <person name="Darino M."/>
            <person name="Turjanski A."/>
            <person name="Kreff E."/>
            <person name="Dieguez M.J."/>
            <person name="Sacco F."/>
        </authorList>
    </citation>
    <scope>NUCLEOTIDE SEQUENCE [LARGE SCALE GENOMIC DNA]</scope>
    <source>
        <strain evidence="9 10">RO10H11247</strain>
    </source>
</reference>
<comment type="subcellular location">
    <subcellularLocation>
        <location evidence="1">Cytoplasm</location>
    </subcellularLocation>
</comment>
<feature type="compositionally biased region" description="Polar residues" evidence="6">
    <location>
        <begin position="780"/>
        <end position="794"/>
    </location>
</feature>
<dbReference type="InterPro" id="IPR056372">
    <property type="entry name" value="TPR_DOCK"/>
</dbReference>
<dbReference type="InterPro" id="IPR043162">
    <property type="entry name" value="DOCK_C_lobe_C"/>
</dbReference>
<feature type="compositionally biased region" description="Low complexity" evidence="6">
    <location>
        <begin position="2378"/>
        <end position="2402"/>
    </location>
</feature>
<evidence type="ECO:0000256" key="2">
    <source>
        <dbReference type="ARBA" id="ARBA00022490"/>
    </source>
</evidence>
<dbReference type="CDD" id="cd11684">
    <property type="entry name" value="DHR2_DOCK"/>
    <property type="match status" value="1"/>
</dbReference>
<comment type="similarity">
    <text evidence="5">Belongs to the DOCK family.</text>
</comment>
<dbReference type="Pfam" id="PF06920">
    <property type="entry name" value="DHR-2_Lobe_A"/>
    <property type="match status" value="1"/>
</dbReference>